<reference evidence="1" key="1">
    <citation type="submission" date="2022-12" db="EMBL/GenBank/DDBJ databases">
        <title>New Phytohabitans aurantiacus sp. RD004123 nov., an actinomycete isolated from soil.</title>
        <authorList>
            <person name="Triningsih D.W."/>
            <person name="Harunari E."/>
            <person name="Igarashi Y."/>
        </authorList>
    </citation>
    <scope>NUCLEOTIDE SEQUENCE</scope>
    <source>
        <strain evidence="1">RD004123</strain>
    </source>
</reference>
<evidence type="ECO:0000313" key="2">
    <source>
        <dbReference type="Proteomes" id="UP001144280"/>
    </source>
</evidence>
<dbReference type="Gene3D" id="3.30.160.100">
    <property type="entry name" value="Ribosome hibernation promotion factor-like"/>
    <property type="match status" value="1"/>
</dbReference>
<comment type="caution">
    <text evidence="1">The sequence shown here is derived from an EMBL/GenBank/DDBJ whole genome shotgun (WGS) entry which is preliminary data.</text>
</comment>
<dbReference type="InterPro" id="IPR003489">
    <property type="entry name" value="RHF/RaiA"/>
</dbReference>
<dbReference type="Pfam" id="PF02482">
    <property type="entry name" value="Ribosomal_S30AE"/>
    <property type="match status" value="1"/>
</dbReference>
<gene>
    <name evidence="1" type="ORF">Pa4123_50620</name>
</gene>
<dbReference type="RefSeq" id="WP_281899679.1">
    <property type="nucleotide sequence ID" value="NZ_BSDI01000027.1"/>
</dbReference>
<dbReference type="EMBL" id="BSDI01000027">
    <property type="protein sequence ID" value="GLH99786.1"/>
    <property type="molecule type" value="Genomic_DNA"/>
</dbReference>
<name>A0ABQ5R1Q3_9ACTN</name>
<dbReference type="SUPFAM" id="SSF69754">
    <property type="entry name" value="Ribosome binding protein Y (YfiA homologue)"/>
    <property type="match status" value="1"/>
</dbReference>
<sequence length="104" mass="11388">MPGTVASPQPQVHVRGPIPAAQVDYARTKVAAAFRTAPRPVLFVRLTIERLTDQNPGRLYTVRVHADVSGVDLHARATAPTVTEAVDLAQGRLRAQLARTSRWR</sequence>
<keyword evidence="2" id="KW-1185">Reference proteome</keyword>
<organism evidence="1 2">
    <name type="scientific">Phytohabitans aurantiacus</name>
    <dbReference type="NCBI Taxonomy" id="3016789"/>
    <lineage>
        <taxon>Bacteria</taxon>
        <taxon>Bacillati</taxon>
        <taxon>Actinomycetota</taxon>
        <taxon>Actinomycetes</taxon>
        <taxon>Micromonosporales</taxon>
        <taxon>Micromonosporaceae</taxon>
    </lineage>
</organism>
<proteinExistence type="predicted"/>
<dbReference type="InterPro" id="IPR036567">
    <property type="entry name" value="RHF-like"/>
</dbReference>
<evidence type="ECO:0008006" key="3">
    <source>
        <dbReference type="Google" id="ProtNLM"/>
    </source>
</evidence>
<protein>
    <recommendedName>
        <fullName evidence="3">Ribosomal subunit interface protein</fullName>
    </recommendedName>
</protein>
<evidence type="ECO:0000313" key="1">
    <source>
        <dbReference type="EMBL" id="GLH99786.1"/>
    </source>
</evidence>
<dbReference type="Proteomes" id="UP001144280">
    <property type="component" value="Unassembled WGS sequence"/>
</dbReference>
<accession>A0ABQ5R1Q3</accession>